<protein>
    <submittedName>
        <fullName evidence="5">LCP family protein</fullName>
    </submittedName>
</protein>
<evidence type="ECO:0000256" key="2">
    <source>
        <dbReference type="SAM" id="MobiDB-lite"/>
    </source>
</evidence>
<keyword evidence="3" id="KW-1133">Transmembrane helix</keyword>
<evidence type="ECO:0000259" key="4">
    <source>
        <dbReference type="Pfam" id="PF03816"/>
    </source>
</evidence>
<feature type="transmembrane region" description="Helical" evidence="3">
    <location>
        <begin position="34"/>
        <end position="57"/>
    </location>
</feature>
<dbReference type="Proteomes" id="UP000754710">
    <property type="component" value="Unassembled WGS sequence"/>
</dbReference>
<gene>
    <name evidence="5" type="ORF">K1X13_09055</name>
</gene>
<dbReference type="InterPro" id="IPR004474">
    <property type="entry name" value="LytR_CpsA_psr"/>
</dbReference>
<evidence type="ECO:0000256" key="3">
    <source>
        <dbReference type="SAM" id="Phobius"/>
    </source>
</evidence>
<dbReference type="Pfam" id="PF03816">
    <property type="entry name" value="LytR_cpsA_psr"/>
    <property type="match status" value="1"/>
</dbReference>
<comment type="caution">
    <text evidence="5">The sequence shown here is derived from an EMBL/GenBank/DDBJ whole genome shotgun (WGS) entry which is preliminary data.</text>
</comment>
<accession>A0ABS7RKG3</accession>
<comment type="similarity">
    <text evidence="1">Belongs to the LytR/CpsA/Psr (LCP) family.</text>
</comment>
<dbReference type="PANTHER" id="PTHR33392:SF6">
    <property type="entry name" value="POLYISOPRENYL-TEICHOIC ACID--PEPTIDOGLYCAN TEICHOIC ACID TRANSFERASE TAGU"/>
    <property type="match status" value="1"/>
</dbReference>
<dbReference type="InterPro" id="IPR050922">
    <property type="entry name" value="LytR/CpsA/Psr_CW_biosynth"/>
</dbReference>
<dbReference type="NCBIfam" id="TIGR00350">
    <property type="entry name" value="lytR_cpsA_psr"/>
    <property type="match status" value="1"/>
</dbReference>
<sequence length="370" mass="40532">MSRTDNESSPGFSTVADGRGHGRRMADQTWFGRHLVAVCLVAAGALLVGALGSWVLYLNNQIGNVERVALDLDEDRRPARAGAATDGAMNILLAGADAGEGPSIAQAVADGAWDSGSHRSDTIMVLHITADREKAYLVSVPRDTYVDIDGVGRSKINAAFSEGGPSLYVQTMEDFTGLRMDHLAIIDWEGFRELTTAIGGVPVYIPEDIYDPSQDVQWNAGTEELEGRRALQYVRMRYGLEEGDFDRIKRQQNFLRSFMKKMLSNGTTSNPLKVTNSVEAIVKYLTVDSDFDNSEIQSLALSLRSLDEKDVTFVTVPKAGYGTTPDGQSVVLHDEQQTKALFRAVENDKIRAYIRKFGSDDVLGKATEVQ</sequence>
<keyword evidence="3" id="KW-0472">Membrane</keyword>
<evidence type="ECO:0000256" key="1">
    <source>
        <dbReference type="ARBA" id="ARBA00006068"/>
    </source>
</evidence>
<keyword evidence="6" id="KW-1185">Reference proteome</keyword>
<dbReference type="PANTHER" id="PTHR33392">
    <property type="entry name" value="POLYISOPRENYL-TEICHOIC ACID--PEPTIDOGLYCAN TEICHOIC ACID TRANSFERASE TAGU"/>
    <property type="match status" value="1"/>
</dbReference>
<evidence type="ECO:0000313" key="6">
    <source>
        <dbReference type="Proteomes" id="UP000754710"/>
    </source>
</evidence>
<feature type="domain" description="Cell envelope-related transcriptional attenuator" evidence="4">
    <location>
        <begin position="119"/>
        <end position="263"/>
    </location>
</feature>
<name>A0ABS7RKG3_9ACTN</name>
<proteinExistence type="inferred from homology"/>
<dbReference type="EMBL" id="JAIEZQ010000002">
    <property type="protein sequence ID" value="MBY9074964.1"/>
    <property type="molecule type" value="Genomic_DNA"/>
</dbReference>
<evidence type="ECO:0000313" key="5">
    <source>
        <dbReference type="EMBL" id="MBY9074964.1"/>
    </source>
</evidence>
<dbReference type="RefSeq" id="WP_221024775.1">
    <property type="nucleotide sequence ID" value="NZ_JAIEZQ010000002.1"/>
</dbReference>
<dbReference type="Gene3D" id="3.40.630.190">
    <property type="entry name" value="LCP protein"/>
    <property type="match status" value="1"/>
</dbReference>
<reference evidence="5 6" key="1">
    <citation type="submission" date="2021-08" db="EMBL/GenBank/DDBJ databases">
        <title>Nocardioides bacterium WL0053 sp. nov., isolated from the sediment.</title>
        <authorList>
            <person name="Wang L."/>
            <person name="Zhang D."/>
            <person name="Zhang A."/>
        </authorList>
    </citation>
    <scope>NUCLEOTIDE SEQUENCE [LARGE SCALE GENOMIC DNA]</scope>
    <source>
        <strain evidence="5 6">WL0053</strain>
    </source>
</reference>
<keyword evidence="3" id="KW-0812">Transmembrane</keyword>
<feature type="region of interest" description="Disordered" evidence="2">
    <location>
        <begin position="1"/>
        <end position="22"/>
    </location>
</feature>
<organism evidence="5 6">
    <name type="scientific">Nocardioides jiangsuensis</name>
    <dbReference type="NCBI Taxonomy" id="2866161"/>
    <lineage>
        <taxon>Bacteria</taxon>
        <taxon>Bacillati</taxon>
        <taxon>Actinomycetota</taxon>
        <taxon>Actinomycetes</taxon>
        <taxon>Propionibacteriales</taxon>
        <taxon>Nocardioidaceae</taxon>
        <taxon>Nocardioides</taxon>
    </lineage>
</organism>